<proteinExistence type="predicted"/>
<name>A0A0X1KK80_9EURY</name>
<keyword evidence="3" id="KW-1185">Reference proteome</keyword>
<keyword evidence="1" id="KW-0812">Transmembrane</keyword>
<reference evidence="2 3" key="1">
    <citation type="submission" date="2014-01" db="EMBL/GenBank/DDBJ databases">
        <title>Genome sequencing of Thermococcus guaymasensis.</title>
        <authorList>
            <person name="Zhang X."/>
            <person name="Alvare G."/>
            <person name="Fristensky B."/>
            <person name="Chen L."/>
            <person name="Suen T."/>
            <person name="Chen Q."/>
            <person name="Ma K."/>
        </authorList>
    </citation>
    <scope>NUCLEOTIDE SEQUENCE [LARGE SCALE GENOMIC DNA]</scope>
    <source>
        <strain evidence="2 3">DSM 11113</strain>
    </source>
</reference>
<organism evidence="2 3">
    <name type="scientific">Thermococcus guaymasensis DSM 11113</name>
    <dbReference type="NCBI Taxonomy" id="1432656"/>
    <lineage>
        <taxon>Archaea</taxon>
        <taxon>Methanobacteriati</taxon>
        <taxon>Methanobacteriota</taxon>
        <taxon>Thermococci</taxon>
        <taxon>Thermococcales</taxon>
        <taxon>Thermococcaceae</taxon>
        <taxon>Thermococcus</taxon>
    </lineage>
</organism>
<sequence length="184" mass="19865">MGKRHELIPFAAGIVLAAYLALKIPQNSAIYLAPYALMLLPGIKRKSFPFAAASLFALAFLEWVLLHNYIALIVMVIAILETPLRVEKQPVKFWERLLNVLVGGTIAYVSIVSQDVSFKVVGILSALGLISSDRSISGGALVTSSAFFLGIAISGTSDMDPNISLGIGAILLLYSLNHLRKLLR</sequence>
<keyword evidence="1" id="KW-0472">Membrane</keyword>
<accession>A0A0X1KK80</accession>
<feature type="transmembrane region" description="Helical" evidence="1">
    <location>
        <begin position="55"/>
        <end position="80"/>
    </location>
</feature>
<evidence type="ECO:0000313" key="3">
    <source>
        <dbReference type="Proteomes" id="UP000062043"/>
    </source>
</evidence>
<gene>
    <name evidence="2" type="ORF">X802_05435</name>
</gene>
<evidence type="ECO:0000313" key="2">
    <source>
        <dbReference type="EMBL" id="AJC71673.1"/>
    </source>
</evidence>
<dbReference type="OrthoDB" id="101348at2157"/>
<dbReference type="Proteomes" id="UP000062043">
    <property type="component" value="Chromosome"/>
</dbReference>
<protein>
    <submittedName>
        <fullName evidence="2">Uncharacterized protein</fullName>
    </submittedName>
</protein>
<dbReference type="KEGG" id="tgy:X802_05435"/>
<dbReference type="STRING" id="1432656.X802_05435"/>
<dbReference type="EMBL" id="CP007140">
    <property type="protein sequence ID" value="AJC71673.1"/>
    <property type="molecule type" value="Genomic_DNA"/>
</dbReference>
<feature type="transmembrane region" description="Helical" evidence="1">
    <location>
        <begin position="100"/>
        <end position="124"/>
    </location>
</feature>
<feature type="transmembrane region" description="Helical" evidence="1">
    <location>
        <begin position="7"/>
        <end position="22"/>
    </location>
</feature>
<dbReference type="PATRIC" id="fig|1432656.3.peg.1057"/>
<feature type="transmembrane region" description="Helical" evidence="1">
    <location>
        <begin position="161"/>
        <end position="179"/>
    </location>
</feature>
<evidence type="ECO:0000256" key="1">
    <source>
        <dbReference type="SAM" id="Phobius"/>
    </source>
</evidence>
<keyword evidence="1" id="KW-1133">Transmembrane helix</keyword>
<dbReference type="GeneID" id="27135097"/>
<dbReference type="RefSeq" id="WP_062371615.1">
    <property type="nucleotide sequence ID" value="NZ_CP007140.1"/>
</dbReference>
<dbReference type="AlphaFoldDB" id="A0A0X1KK80"/>